<reference evidence="1 2" key="1">
    <citation type="journal article" date="2014" name="PLoS Genet.">
        <title>The Genome of Spironucleus salmonicida Highlights a Fish Pathogen Adapted to Fluctuating Environments.</title>
        <authorList>
            <person name="Xu F."/>
            <person name="Jerlstrom-Hultqvist J."/>
            <person name="Einarsson E."/>
            <person name="Astvaldsson A."/>
            <person name="Svard S.G."/>
            <person name="Andersson J.O."/>
        </authorList>
    </citation>
    <scope>NUCLEOTIDE SEQUENCE</scope>
    <source>
        <strain evidence="2">ATCC 50377</strain>
    </source>
</reference>
<organism evidence="1">
    <name type="scientific">Spironucleus salmonicida</name>
    <dbReference type="NCBI Taxonomy" id="348837"/>
    <lineage>
        <taxon>Eukaryota</taxon>
        <taxon>Metamonada</taxon>
        <taxon>Diplomonadida</taxon>
        <taxon>Hexamitidae</taxon>
        <taxon>Hexamitinae</taxon>
        <taxon>Spironucleus</taxon>
    </lineage>
</organism>
<evidence type="ECO:0000313" key="1">
    <source>
        <dbReference type="EMBL" id="EST49170.1"/>
    </source>
</evidence>
<reference evidence="2" key="2">
    <citation type="submission" date="2020-12" db="EMBL/GenBank/DDBJ databases">
        <title>New Spironucleus salmonicida genome in near-complete chromosomes.</title>
        <authorList>
            <person name="Xu F."/>
            <person name="Kurt Z."/>
            <person name="Jimenez-Gonzalez A."/>
            <person name="Astvaldsson A."/>
            <person name="Andersson J.O."/>
            <person name="Svard S.G."/>
        </authorList>
    </citation>
    <scope>NUCLEOTIDE SEQUENCE</scope>
    <source>
        <strain evidence="2">ATCC 50377</strain>
    </source>
</reference>
<accession>V6LXA1</accession>
<evidence type="ECO:0000313" key="2">
    <source>
        <dbReference type="EMBL" id="KAH0570416.1"/>
    </source>
</evidence>
<evidence type="ECO:0000313" key="3">
    <source>
        <dbReference type="Proteomes" id="UP000018208"/>
    </source>
</evidence>
<protein>
    <submittedName>
        <fullName evidence="1">Uncharacterized protein</fullName>
    </submittedName>
</protein>
<dbReference type="Proteomes" id="UP000018208">
    <property type="component" value="Unassembled WGS sequence"/>
</dbReference>
<gene>
    <name evidence="1" type="ORF">SS50377_10383</name>
    <name evidence="2" type="ORF">SS50377_26696</name>
</gene>
<dbReference type="AlphaFoldDB" id="V6LXA1"/>
<sequence length="97" mass="11311">MEITVILNDGGQQFIIGVSQEATVMSLISDIVQGIFHQKCRLYVVLEYKGTMFKDLHLKVSELYDNSLIPLHFHYVTPEMIQNYPITQEYYKQIVIE</sequence>
<dbReference type="EMBL" id="KI545953">
    <property type="protein sequence ID" value="EST49170.1"/>
    <property type="molecule type" value="Genomic_DNA"/>
</dbReference>
<keyword evidence="3" id="KW-1185">Reference proteome</keyword>
<name>V6LXA1_9EUKA</name>
<dbReference type="VEuPathDB" id="GiardiaDB:SS50377_26696"/>
<proteinExistence type="predicted"/>
<dbReference type="EMBL" id="AUWU02000007">
    <property type="protein sequence ID" value="KAH0570416.1"/>
    <property type="molecule type" value="Genomic_DNA"/>
</dbReference>